<dbReference type="GO" id="GO:0016020">
    <property type="term" value="C:membrane"/>
    <property type="evidence" value="ECO:0007669"/>
    <property type="project" value="TreeGrafter"/>
</dbReference>
<dbReference type="SUPFAM" id="SSF51735">
    <property type="entry name" value="NAD(P)-binding Rossmann-fold domains"/>
    <property type="match status" value="1"/>
</dbReference>
<protein>
    <recommendedName>
        <fullName evidence="6">SDR family NAD(P)-dependent oxidoreductase</fullName>
    </recommendedName>
</protein>
<dbReference type="AlphaFoldDB" id="A0A1S1LEX4"/>
<dbReference type="Gene3D" id="3.40.50.720">
    <property type="entry name" value="NAD(P)-binding Rossmann-like Domain"/>
    <property type="match status" value="1"/>
</dbReference>
<dbReference type="InterPro" id="IPR036291">
    <property type="entry name" value="NAD(P)-bd_dom_sf"/>
</dbReference>
<dbReference type="PANTHER" id="PTHR44196:SF1">
    <property type="entry name" value="DEHYDROGENASE_REDUCTASE SDR FAMILY MEMBER 7B"/>
    <property type="match status" value="1"/>
</dbReference>
<evidence type="ECO:0000313" key="5">
    <source>
        <dbReference type="Proteomes" id="UP000180043"/>
    </source>
</evidence>
<dbReference type="GO" id="GO:0016491">
    <property type="term" value="F:oxidoreductase activity"/>
    <property type="evidence" value="ECO:0007669"/>
    <property type="project" value="UniProtKB-KW"/>
</dbReference>
<accession>A0A1S1LEX4</accession>
<dbReference type="Pfam" id="PF00106">
    <property type="entry name" value="adh_short"/>
    <property type="match status" value="1"/>
</dbReference>
<gene>
    <name evidence="4" type="ORF">BKG82_22160</name>
</gene>
<evidence type="ECO:0000313" key="4">
    <source>
        <dbReference type="EMBL" id="OHU51326.1"/>
    </source>
</evidence>
<evidence type="ECO:0000256" key="1">
    <source>
        <dbReference type="ARBA" id="ARBA00006484"/>
    </source>
</evidence>
<dbReference type="PRINTS" id="PR00081">
    <property type="entry name" value="GDHRDH"/>
</dbReference>
<comment type="caution">
    <text evidence="4">The sequence shown here is derived from an EMBL/GenBank/DDBJ whole genome shotgun (WGS) entry which is preliminary data.</text>
</comment>
<evidence type="ECO:0008006" key="6">
    <source>
        <dbReference type="Google" id="ProtNLM"/>
    </source>
</evidence>
<reference evidence="4 5" key="1">
    <citation type="submission" date="2016-10" db="EMBL/GenBank/DDBJ databases">
        <title>Evaluation of Human, Veterinary and Environmental Mycobacterium chelonae Isolates by Core Genome Phylogenomic Analysis, Targeted Gene Comparison, and Anti-microbial Susceptibility Patterns: A Tale of Mistaken Identities.</title>
        <authorList>
            <person name="Fogelson S.B."/>
            <person name="Camus A.C."/>
            <person name="Lorenz W."/>
            <person name="Vasireddy R."/>
            <person name="Vasireddy S."/>
            <person name="Smith T."/>
            <person name="Brown-Elliott B.A."/>
            <person name="Wallace R.J.Jr."/>
            <person name="Hasan N.A."/>
            <person name="Reischl U."/>
            <person name="Sanchez S."/>
        </authorList>
    </citation>
    <scope>NUCLEOTIDE SEQUENCE [LARGE SCALE GENOMIC DNA]</scope>
    <source>
        <strain evidence="4 5">15515</strain>
    </source>
</reference>
<evidence type="ECO:0000256" key="2">
    <source>
        <dbReference type="ARBA" id="ARBA00023002"/>
    </source>
</evidence>
<dbReference type="PRINTS" id="PR00080">
    <property type="entry name" value="SDRFAMILY"/>
</dbReference>
<dbReference type="EMBL" id="MLIQ01000023">
    <property type="protein sequence ID" value="OHU51326.1"/>
    <property type="molecule type" value="Genomic_DNA"/>
</dbReference>
<comment type="similarity">
    <text evidence="1 3">Belongs to the short-chain dehydrogenases/reductases (SDR) family.</text>
</comment>
<proteinExistence type="inferred from homology"/>
<dbReference type="InterPro" id="IPR002347">
    <property type="entry name" value="SDR_fam"/>
</dbReference>
<evidence type="ECO:0000256" key="3">
    <source>
        <dbReference type="RuleBase" id="RU000363"/>
    </source>
</evidence>
<dbReference type="PANTHER" id="PTHR44196">
    <property type="entry name" value="DEHYDROGENASE/REDUCTASE SDR FAMILY MEMBER 7B"/>
    <property type="match status" value="1"/>
</dbReference>
<dbReference type="Proteomes" id="UP000180043">
    <property type="component" value="Unassembled WGS sequence"/>
</dbReference>
<organism evidence="4 5">
    <name type="scientific">Mycobacteroides chelonae</name>
    <name type="common">Mycobacterium chelonae</name>
    <dbReference type="NCBI Taxonomy" id="1774"/>
    <lineage>
        <taxon>Bacteria</taxon>
        <taxon>Bacillati</taxon>
        <taxon>Actinomycetota</taxon>
        <taxon>Actinomycetes</taxon>
        <taxon>Mycobacteriales</taxon>
        <taxon>Mycobacteriaceae</taxon>
        <taxon>Mycobacteroides</taxon>
    </lineage>
</organism>
<name>A0A1S1LEX4_MYCCH</name>
<keyword evidence="2" id="KW-0560">Oxidoreductase</keyword>
<sequence length="338" mass="36731">MMSSAQELVLPTSWSASAEDKHSTRWMRFLGRITSPRMLRNPALLEQALRGQVVVITGASSGLGASLAGHCAAAGAYVVICARSTQLLEQVAEKIRQAGGHIDIHTMDLADDAQIMSFASKVLAKYGRVDVLVHNAGKSLNRAIHLSYRRPKDLHASVAANYIGPVRLTMALLPYMRARGSGHIVNISTSGVLGPPNPKWGFYLASKSALDWFLRAAAPEAIQDGVVITQYYLGSVRTKMSAPGNLQRRFPSQSADEAAWGVAHALVRRPQAHAWRLMYAINVLAVAFRFPIEKALRRSAHAIPETKASLDRAVPQEDFVCGDPNTLANSTFTTPKDL</sequence>